<dbReference type="Proteomes" id="UP000050424">
    <property type="component" value="Unassembled WGS sequence"/>
</dbReference>
<organism evidence="1 2">
    <name type="scientific">Neonectria ditissima</name>
    <dbReference type="NCBI Taxonomy" id="78410"/>
    <lineage>
        <taxon>Eukaryota</taxon>
        <taxon>Fungi</taxon>
        <taxon>Dikarya</taxon>
        <taxon>Ascomycota</taxon>
        <taxon>Pezizomycotina</taxon>
        <taxon>Sordariomycetes</taxon>
        <taxon>Hypocreomycetidae</taxon>
        <taxon>Hypocreales</taxon>
        <taxon>Nectriaceae</taxon>
        <taxon>Neonectria</taxon>
    </lineage>
</organism>
<protein>
    <recommendedName>
        <fullName evidence="3">F-box domain-containing protein</fullName>
    </recommendedName>
</protein>
<reference evidence="1 2" key="1">
    <citation type="submission" date="2015-09" db="EMBL/GenBank/DDBJ databases">
        <title>Draft genome of a European isolate of the apple canker pathogen Neonectria ditissima.</title>
        <authorList>
            <person name="Gomez-Cortecero A."/>
            <person name="Harrison R.J."/>
            <person name="Armitage A.D."/>
        </authorList>
    </citation>
    <scope>NUCLEOTIDE SEQUENCE [LARGE SCALE GENOMIC DNA]</scope>
    <source>
        <strain evidence="1 2">R09/05</strain>
    </source>
</reference>
<evidence type="ECO:0000313" key="1">
    <source>
        <dbReference type="EMBL" id="KPM35844.1"/>
    </source>
</evidence>
<dbReference type="AlphaFoldDB" id="A0A0N8H5D2"/>
<name>A0A0N8H5D2_9HYPO</name>
<dbReference type="STRING" id="78410.A0A0N8H5D2"/>
<evidence type="ECO:0008006" key="3">
    <source>
        <dbReference type="Google" id="ProtNLM"/>
    </source>
</evidence>
<evidence type="ECO:0000313" key="2">
    <source>
        <dbReference type="Proteomes" id="UP000050424"/>
    </source>
</evidence>
<sequence length="352" mass="40912">MNMFKSSPLQRVLAWTKMNRAPRRTSNQTFAIQMSLLQTAPLLHLPVDLLLLIVDELPLHSQLFFSQTCHVLRLILPRLRDSGRHLPREESAQYLTVLSRNMPEHWVCDLCFKLHCVRPTDTPGRYDFPTQCPSAWKLDRAMCFTYIIQHRHVQLTLKHTRMGLTDRNRRQFLEKLLSPYHKTFSAEDWPLDVKCELQHSVYPKVVNGRYLSLSVCEFKKDKNPITSFTIGYGWVCHHQYLRSSKYESPSRLEELVKDGSKDSRHNLWRAVGTAFEMEGAEVTHSCPDCPLDFSVQASPERVTLRVWHDLGPECSPLDLAWKINTAFYAGDYKMKIVRPDELGGIRRAYELG</sequence>
<keyword evidence="2" id="KW-1185">Reference proteome</keyword>
<accession>A0A0N8H5D2</accession>
<dbReference type="EMBL" id="LKCW01000229">
    <property type="protein sequence ID" value="KPM35844.1"/>
    <property type="molecule type" value="Genomic_DNA"/>
</dbReference>
<proteinExistence type="predicted"/>
<gene>
    <name evidence="1" type="ORF">AK830_g10722</name>
</gene>
<comment type="caution">
    <text evidence="1">The sequence shown here is derived from an EMBL/GenBank/DDBJ whole genome shotgun (WGS) entry which is preliminary data.</text>
</comment>
<dbReference type="OrthoDB" id="3766406at2759"/>